<dbReference type="GO" id="GO:0005737">
    <property type="term" value="C:cytoplasm"/>
    <property type="evidence" value="ECO:0007669"/>
    <property type="project" value="UniProtKB-ARBA"/>
</dbReference>
<comment type="catalytic activity">
    <reaction evidence="9">
        <text>L-valine + 2-oxoglutarate = 3-methyl-2-oxobutanoate + L-glutamate</text>
        <dbReference type="Rhea" id="RHEA:24813"/>
        <dbReference type="ChEBI" id="CHEBI:11851"/>
        <dbReference type="ChEBI" id="CHEBI:16810"/>
        <dbReference type="ChEBI" id="CHEBI:29985"/>
        <dbReference type="ChEBI" id="CHEBI:57762"/>
        <dbReference type="EC" id="2.6.1.42"/>
    </reaction>
</comment>
<protein>
    <recommendedName>
        <fullName evidence="9">Branched-chain-amino-acid aminotransferase</fullName>
        <ecNumber evidence="9">2.6.1.42</ecNumber>
    </recommendedName>
</protein>
<comment type="catalytic activity">
    <reaction evidence="9">
        <text>L-leucine + 2-oxoglutarate = 4-methyl-2-oxopentanoate + L-glutamate</text>
        <dbReference type="Rhea" id="RHEA:18321"/>
        <dbReference type="ChEBI" id="CHEBI:16810"/>
        <dbReference type="ChEBI" id="CHEBI:17865"/>
        <dbReference type="ChEBI" id="CHEBI:29985"/>
        <dbReference type="ChEBI" id="CHEBI:57427"/>
        <dbReference type="EC" id="2.6.1.42"/>
    </reaction>
</comment>
<dbReference type="GeneID" id="110776294"/>
<keyword evidence="3 9" id="KW-0032">Aminotransferase</keyword>
<evidence type="ECO:0000313" key="11">
    <source>
        <dbReference type="RefSeq" id="XP_021836529.1"/>
    </source>
</evidence>
<dbReference type="PANTHER" id="PTHR42825">
    <property type="entry name" value="AMINO ACID AMINOTRANSFERASE"/>
    <property type="match status" value="1"/>
</dbReference>
<comment type="catalytic activity">
    <reaction evidence="9">
        <text>L-isoleucine + 2-oxoglutarate = (S)-3-methyl-2-oxopentanoate + L-glutamate</text>
        <dbReference type="Rhea" id="RHEA:24801"/>
        <dbReference type="ChEBI" id="CHEBI:16810"/>
        <dbReference type="ChEBI" id="CHEBI:29985"/>
        <dbReference type="ChEBI" id="CHEBI:35146"/>
        <dbReference type="ChEBI" id="CHEBI:58045"/>
        <dbReference type="EC" id="2.6.1.42"/>
    </reaction>
</comment>
<dbReference type="GO" id="GO:0008652">
    <property type="term" value="P:amino acid biosynthetic process"/>
    <property type="evidence" value="ECO:0007669"/>
    <property type="project" value="UniProtKB-KW"/>
</dbReference>
<proteinExistence type="inferred from homology"/>
<evidence type="ECO:0000256" key="3">
    <source>
        <dbReference type="ARBA" id="ARBA00022576"/>
    </source>
</evidence>
<evidence type="ECO:0000256" key="9">
    <source>
        <dbReference type="RuleBase" id="RU004517"/>
    </source>
</evidence>
<dbReference type="GO" id="GO:0004084">
    <property type="term" value="F:branched-chain-amino-acid transaminase activity"/>
    <property type="evidence" value="ECO:0000318"/>
    <property type="project" value="GO_Central"/>
</dbReference>
<dbReference type="InterPro" id="IPR001544">
    <property type="entry name" value="Aminotrans_IV"/>
</dbReference>
<evidence type="ECO:0000256" key="4">
    <source>
        <dbReference type="ARBA" id="ARBA00022679"/>
    </source>
</evidence>
<dbReference type="SUPFAM" id="SSF56752">
    <property type="entry name" value="D-aminoacid aminotransferase-like PLP-dependent enzymes"/>
    <property type="match status" value="1"/>
</dbReference>
<evidence type="ECO:0000256" key="8">
    <source>
        <dbReference type="RuleBase" id="RU004516"/>
    </source>
</evidence>
<dbReference type="NCBIfam" id="NF009897">
    <property type="entry name" value="PRK13357.1"/>
    <property type="match status" value="1"/>
</dbReference>
<dbReference type="PROSITE" id="PS00770">
    <property type="entry name" value="AA_TRANSFER_CLASS_4"/>
    <property type="match status" value="1"/>
</dbReference>
<keyword evidence="4 9" id="KW-0808">Transferase</keyword>
<evidence type="ECO:0000256" key="1">
    <source>
        <dbReference type="ARBA" id="ARBA00001933"/>
    </source>
</evidence>
<evidence type="ECO:0000256" key="7">
    <source>
        <dbReference type="RuleBase" id="RU004106"/>
    </source>
</evidence>
<dbReference type="InterPro" id="IPR043132">
    <property type="entry name" value="BCAT-like_C"/>
</dbReference>
<dbReference type="Proteomes" id="UP000813463">
    <property type="component" value="Chromosome 6"/>
</dbReference>
<sequence length="387" mass="42976">MMKNSFFLRKFIPDFSNISPPSKFLKLQCLYFYTSQAASPVYSQVGSDDEYADIDWDAMEFGLTPTDYMYTTKCTQQEDGFPQGQLNRYGNLELSPAAGVLNYGQGIFEGMKAIRREDGQIVLFRPEQNALRMKVGADRMCMPSPSVTQFLDAVKQTALANKRWIPPPGKGSLYMRPMLLGTGPILGLGPAPEYTFLVYASPVRNYFKEGSAPLSLYVEQEFDRASRGGTGGIKTISNYGPALRPLMKAKTKGFSDVLYLDSVNGKYVEEVSSCNIFMVKENTISTPPINGTILPGVTRKSIIEIARDLGYNVEERPIPVEELLEADEVFGTGTAVVVASVGSITYHSQRVEYRTGDNSVSKRLMSTYNGIQNGVMEDNKGWMVEIR</sequence>
<name>A0A9R0JJ62_SPIOL</name>
<evidence type="ECO:0000256" key="6">
    <source>
        <dbReference type="PIRSR" id="PIRSR006468-1"/>
    </source>
</evidence>
<dbReference type="EC" id="2.6.1.42" evidence="9"/>
<dbReference type="Gene3D" id="3.30.470.10">
    <property type="match status" value="1"/>
</dbReference>
<dbReference type="PANTHER" id="PTHR42825:SF29">
    <property type="entry name" value="BRANCHED-CHAIN-AMINO-ACID AMINOTRANSFERASE"/>
    <property type="match status" value="1"/>
</dbReference>
<dbReference type="Gene3D" id="3.20.10.10">
    <property type="entry name" value="D-amino Acid Aminotransferase, subunit A, domain 2"/>
    <property type="match status" value="1"/>
</dbReference>
<dbReference type="FunFam" id="3.30.470.10:FF:000003">
    <property type="entry name" value="Branched-chain-amino-acid aminotransferase"/>
    <property type="match status" value="1"/>
</dbReference>
<dbReference type="InterPro" id="IPR018300">
    <property type="entry name" value="Aminotrans_IV_CS"/>
</dbReference>
<dbReference type="AlphaFoldDB" id="A0A9R0JJ62"/>
<reference evidence="11" key="2">
    <citation type="submission" date="2025-08" db="UniProtKB">
        <authorList>
            <consortium name="RefSeq"/>
        </authorList>
    </citation>
    <scope>IDENTIFICATION</scope>
    <source>
        <tissue evidence="11">Leaf</tissue>
    </source>
</reference>
<dbReference type="InterPro" id="IPR033939">
    <property type="entry name" value="BCAT_family"/>
</dbReference>
<organism evidence="10 11">
    <name type="scientific">Spinacia oleracea</name>
    <name type="common">Spinach</name>
    <dbReference type="NCBI Taxonomy" id="3562"/>
    <lineage>
        <taxon>Eukaryota</taxon>
        <taxon>Viridiplantae</taxon>
        <taxon>Streptophyta</taxon>
        <taxon>Embryophyta</taxon>
        <taxon>Tracheophyta</taxon>
        <taxon>Spermatophyta</taxon>
        <taxon>Magnoliopsida</taxon>
        <taxon>eudicotyledons</taxon>
        <taxon>Gunneridae</taxon>
        <taxon>Pentapetalae</taxon>
        <taxon>Caryophyllales</taxon>
        <taxon>Chenopodiaceae</taxon>
        <taxon>Chenopodioideae</taxon>
        <taxon>Anserineae</taxon>
        <taxon>Spinacia</taxon>
    </lineage>
</organism>
<accession>A0A9R0JJ62</accession>
<gene>
    <name evidence="11" type="primary">LOC110776294</name>
</gene>
<dbReference type="NCBIfam" id="TIGR01123">
    <property type="entry name" value="ilvE_II"/>
    <property type="match status" value="1"/>
</dbReference>
<dbReference type="CDD" id="cd01557">
    <property type="entry name" value="BCAT_beta_family"/>
    <property type="match status" value="1"/>
</dbReference>
<evidence type="ECO:0000256" key="5">
    <source>
        <dbReference type="ARBA" id="ARBA00022898"/>
    </source>
</evidence>
<dbReference type="Pfam" id="PF01063">
    <property type="entry name" value="Aminotran_4"/>
    <property type="match status" value="1"/>
</dbReference>
<dbReference type="GO" id="GO:0009082">
    <property type="term" value="P:branched-chain amino acid biosynthetic process"/>
    <property type="evidence" value="ECO:0007669"/>
    <property type="project" value="UniProtKB-KW"/>
</dbReference>
<evidence type="ECO:0000313" key="10">
    <source>
        <dbReference type="Proteomes" id="UP000813463"/>
    </source>
</evidence>
<keyword evidence="9" id="KW-0100">Branched-chain amino acid biosynthesis</keyword>
<keyword evidence="9" id="KW-0028">Amino-acid biosynthesis</keyword>
<dbReference type="PIRSF" id="PIRSF006468">
    <property type="entry name" value="BCAT1"/>
    <property type="match status" value="1"/>
</dbReference>
<dbReference type="InterPro" id="IPR005786">
    <property type="entry name" value="B_amino_transII"/>
</dbReference>
<keyword evidence="10" id="KW-1185">Reference proteome</keyword>
<dbReference type="InterPro" id="IPR043131">
    <property type="entry name" value="BCAT-like_N"/>
</dbReference>
<dbReference type="RefSeq" id="XP_021836529.1">
    <property type="nucleotide sequence ID" value="XM_021980837.2"/>
</dbReference>
<comment type="cofactor">
    <cofactor evidence="1 8">
        <name>pyridoxal 5'-phosphate</name>
        <dbReference type="ChEBI" id="CHEBI:597326"/>
    </cofactor>
</comment>
<dbReference type="InterPro" id="IPR036038">
    <property type="entry name" value="Aminotransferase-like"/>
</dbReference>
<dbReference type="FunFam" id="3.20.10.10:FF:000003">
    <property type="entry name" value="Branched-chain-amino-acid aminotransferase"/>
    <property type="match status" value="1"/>
</dbReference>
<dbReference type="OrthoDB" id="409992at2759"/>
<keyword evidence="5 8" id="KW-0663">Pyridoxal phosphate</keyword>
<feature type="modified residue" description="N6-(pyridoxal phosphate)lysine" evidence="6">
    <location>
        <position position="234"/>
    </location>
</feature>
<evidence type="ECO:0000256" key="2">
    <source>
        <dbReference type="ARBA" id="ARBA00009320"/>
    </source>
</evidence>
<comment type="similarity">
    <text evidence="2 7">Belongs to the class-IV pyridoxal-phosphate-dependent aminotransferase family.</text>
</comment>
<dbReference type="KEGG" id="soe:110776294"/>
<reference evidence="10" key="1">
    <citation type="journal article" date="2021" name="Nat. Commun.">
        <title>Genomic analyses provide insights into spinach domestication and the genetic basis of agronomic traits.</title>
        <authorList>
            <person name="Cai X."/>
            <person name="Sun X."/>
            <person name="Xu C."/>
            <person name="Sun H."/>
            <person name="Wang X."/>
            <person name="Ge C."/>
            <person name="Zhang Z."/>
            <person name="Wang Q."/>
            <person name="Fei Z."/>
            <person name="Jiao C."/>
            <person name="Wang Q."/>
        </authorList>
    </citation>
    <scope>NUCLEOTIDE SEQUENCE [LARGE SCALE GENOMIC DNA]</scope>
    <source>
        <strain evidence="10">cv. Varoflay</strain>
    </source>
</reference>